<sequence length="91" mass="11055">MTMKRNMKLIKEILLMIENEETQKDAIFKKYSKKEVYYHNYLIYKAGLIEGNNHLLEKDAYHENWNFPIICPTIITWSGYDFLETIRDKDF</sequence>
<dbReference type="EMBL" id="CP000810">
    <property type="protein sequence ID" value="ACB54645.1"/>
    <property type="molecule type" value="Genomic_DNA"/>
</dbReference>
<reference evidence="1 2" key="1">
    <citation type="journal article" date="2008" name="Proc. Natl. Acad. Sci. U.S.A.">
        <title>The genome of Cyanothece 51142, a unicellular diazotrophic cyanobacterium important in the marine nitrogen cycle.</title>
        <authorList>
            <person name="Welsh E.A."/>
            <person name="Liberton M."/>
            <person name="Stoeckel J."/>
            <person name="Loh T."/>
            <person name="Elvitigala T."/>
            <person name="Wang C."/>
            <person name="Wollam A."/>
            <person name="Fulton R.S."/>
            <person name="Clifton S.W."/>
            <person name="Jacobs J.M."/>
            <person name="Aurora R."/>
            <person name="Ghosh B.K."/>
            <person name="Sherman L.A."/>
            <person name="Smith R.D."/>
            <person name="Wilson R.K."/>
            <person name="Pakrasi H.B."/>
        </authorList>
    </citation>
    <scope>NUCLEOTIDE SEQUENCE [LARGE SCALE GENOMIC DNA]</scope>
    <source>
        <strain evidence="2">ATCC 51142 / BH68</strain>
        <plasmid evidence="2">C</plasmid>
    </source>
</reference>
<organism evidence="1 2">
    <name type="scientific">Crocosphaera subtropica (strain ATCC 51142 / BH68)</name>
    <name type="common">Cyanothece sp. (strain ATCC 51142)</name>
    <dbReference type="NCBI Taxonomy" id="43989"/>
    <lineage>
        <taxon>Bacteria</taxon>
        <taxon>Bacillati</taxon>
        <taxon>Cyanobacteriota</taxon>
        <taxon>Cyanophyceae</taxon>
        <taxon>Oscillatoriophycideae</taxon>
        <taxon>Chroococcales</taxon>
        <taxon>Aphanothecaceae</taxon>
        <taxon>Crocosphaera</taxon>
        <taxon>Crocosphaera subtropica</taxon>
    </lineage>
</organism>
<dbReference type="KEGG" id="cyt:cce_5299"/>
<accession>B1X3D4</accession>
<gene>
    <name evidence="1" type="ordered locus">cce_5299</name>
</gene>
<protein>
    <submittedName>
        <fullName evidence="1">Uncharacterized protein</fullName>
    </submittedName>
</protein>
<evidence type="ECO:0000313" key="1">
    <source>
        <dbReference type="EMBL" id="ACB54645.1"/>
    </source>
</evidence>
<dbReference type="Proteomes" id="UP000001203">
    <property type="component" value="Plasmid pC"/>
</dbReference>
<dbReference type="HOGENOM" id="CLU_139712_2_1_3"/>
<dbReference type="AlphaFoldDB" id="B1X3D4"/>
<keyword evidence="1" id="KW-0614">Plasmid</keyword>
<geneLocation type="plasmid" evidence="2">
    <name>C</name>
</geneLocation>
<keyword evidence="2" id="KW-1185">Reference proteome</keyword>
<evidence type="ECO:0000313" key="2">
    <source>
        <dbReference type="Proteomes" id="UP000001203"/>
    </source>
</evidence>
<dbReference type="Pfam" id="PF10711">
    <property type="entry name" value="DUF2513"/>
    <property type="match status" value="1"/>
</dbReference>
<proteinExistence type="predicted"/>
<name>B1X3D4_CROS5</name>
<dbReference type="InterPro" id="IPR019650">
    <property type="entry name" value="DUF2513"/>
</dbReference>